<feature type="binding site" evidence="4">
    <location>
        <begin position="72"/>
        <end position="75"/>
    </location>
    <ligand>
        <name>GTP</name>
        <dbReference type="ChEBI" id="CHEBI:37565"/>
    </ligand>
</feature>
<dbReference type="InterPro" id="IPR053930">
    <property type="entry name" value="RapZ-like_N"/>
</dbReference>
<evidence type="ECO:0000256" key="1">
    <source>
        <dbReference type="ARBA" id="ARBA00022741"/>
    </source>
</evidence>
<keyword evidence="2 4" id="KW-0067">ATP-binding</keyword>
<keyword evidence="8" id="KW-1185">Reference proteome</keyword>
<dbReference type="Proteomes" id="UP001431784">
    <property type="component" value="Unassembled WGS sequence"/>
</dbReference>
<feature type="domain" description="RapZ C-terminal" evidence="6">
    <location>
        <begin position="177"/>
        <end position="297"/>
    </location>
</feature>
<accession>A0ABT5T4A4</accession>
<proteinExistence type="inferred from homology"/>
<evidence type="ECO:0000313" key="7">
    <source>
        <dbReference type="EMBL" id="MDD7969879.1"/>
    </source>
</evidence>
<dbReference type="HAMAP" id="MF_00636">
    <property type="entry name" value="RapZ_like"/>
    <property type="match status" value="1"/>
</dbReference>
<keyword evidence="1 4" id="KW-0547">Nucleotide-binding</keyword>
<evidence type="ECO:0000313" key="8">
    <source>
        <dbReference type="Proteomes" id="UP001431784"/>
    </source>
</evidence>
<organism evidence="7 8">
    <name type="scientific">Roseinatronobacter alkalisoli</name>
    <dbReference type="NCBI Taxonomy" id="3028235"/>
    <lineage>
        <taxon>Bacteria</taxon>
        <taxon>Pseudomonadati</taxon>
        <taxon>Pseudomonadota</taxon>
        <taxon>Alphaproteobacteria</taxon>
        <taxon>Rhodobacterales</taxon>
        <taxon>Paracoccaceae</taxon>
        <taxon>Roseinatronobacter</taxon>
    </lineage>
</organism>
<dbReference type="Pfam" id="PF22740">
    <property type="entry name" value="PapZ_C"/>
    <property type="match status" value="1"/>
</dbReference>
<dbReference type="RefSeq" id="WP_274350393.1">
    <property type="nucleotide sequence ID" value="NZ_JAQZSM010000001.1"/>
</dbReference>
<sequence length="310" mass="34450">MSKASDNTSQDDGFPQDAERLILITGPAGSGRSTALKALEDVGFEAIDNMPSSLVPRLVRSPLPRPLALGIDTRNRDFSVNSVLTLVEMLAGLPGLDFELVYLDCAPGTLIRRFSETRRRHPLRPDAPVRDGVELELNLLAPMRQRADVLIDTNAMTPHDLRAEIHKLFDRDGQGGMHVQIQSFSFKRGLPAAVDMVFDCRFLQNPHWNPDLRAFDGRDPKVAAFVASDPRFGPFFERVLGMVESLLPEFAHEGKSHLTIAFGCTGGRHRSVATAEKLVESLAQTKWRVSKRHRELERVSALLPKVGKDE</sequence>
<dbReference type="Pfam" id="PF03668">
    <property type="entry name" value="RapZ-like_N"/>
    <property type="match status" value="1"/>
</dbReference>
<dbReference type="EMBL" id="JAQZSM010000001">
    <property type="protein sequence ID" value="MDD7969879.1"/>
    <property type="molecule type" value="Genomic_DNA"/>
</dbReference>
<comment type="caution">
    <text evidence="7">The sequence shown here is derived from an EMBL/GenBank/DDBJ whole genome shotgun (WGS) entry which is preliminary data.</text>
</comment>
<gene>
    <name evidence="7" type="primary">rapZ</name>
    <name evidence="7" type="ORF">PUT78_02095</name>
</gene>
<protein>
    <submittedName>
        <fullName evidence="7">RNase adapter RapZ</fullName>
    </submittedName>
</protein>
<dbReference type="PANTHER" id="PTHR30448">
    <property type="entry name" value="RNASE ADAPTER PROTEIN RAPZ"/>
    <property type="match status" value="1"/>
</dbReference>
<evidence type="ECO:0000259" key="6">
    <source>
        <dbReference type="Pfam" id="PF22740"/>
    </source>
</evidence>
<evidence type="ECO:0000259" key="5">
    <source>
        <dbReference type="Pfam" id="PF03668"/>
    </source>
</evidence>
<dbReference type="InterPro" id="IPR005337">
    <property type="entry name" value="RapZ-like"/>
</dbReference>
<evidence type="ECO:0000256" key="2">
    <source>
        <dbReference type="ARBA" id="ARBA00022840"/>
    </source>
</evidence>
<feature type="binding site" evidence="4">
    <location>
        <begin position="26"/>
        <end position="33"/>
    </location>
    <ligand>
        <name>ATP</name>
        <dbReference type="ChEBI" id="CHEBI:30616"/>
    </ligand>
</feature>
<keyword evidence="3 4" id="KW-0342">GTP-binding</keyword>
<dbReference type="SUPFAM" id="SSF52540">
    <property type="entry name" value="P-loop containing nucleoside triphosphate hydrolases"/>
    <property type="match status" value="1"/>
</dbReference>
<dbReference type="PIRSF" id="PIRSF005052">
    <property type="entry name" value="P-loopkin"/>
    <property type="match status" value="1"/>
</dbReference>
<name>A0ABT5T4A4_9RHOB</name>
<evidence type="ECO:0000256" key="4">
    <source>
        <dbReference type="HAMAP-Rule" id="MF_00636"/>
    </source>
</evidence>
<feature type="domain" description="RapZ-like N-terminal" evidence="5">
    <location>
        <begin position="21"/>
        <end position="170"/>
    </location>
</feature>
<dbReference type="NCBIfam" id="NF003828">
    <property type="entry name" value="PRK05416.1"/>
    <property type="match status" value="1"/>
</dbReference>
<dbReference type="PANTHER" id="PTHR30448:SF0">
    <property type="entry name" value="RNASE ADAPTER PROTEIN RAPZ"/>
    <property type="match status" value="1"/>
</dbReference>
<dbReference type="InterPro" id="IPR027417">
    <property type="entry name" value="P-loop_NTPase"/>
</dbReference>
<reference evidence="7" key="1">
    <citation type="submission" date="2023-02" db="EMBL/GenBank/DDBJ databases">
        <title>Description of Roseinatronobacter alkalisoli sp. nov., an alkaliphilic bacerium isolated from soda soil.</title>
        <authorList>
            <person name="Wei W."/>
        </authorList>
    </citation>
    <scope>NUCLEOTIDE SEQUENCE</scope>
    <source>
        <strain evidence="7">HJB301</strain>
    </source>
</reference>
<evidence type="ECO:0000256" key="3">
    <source>
        <dbReference type="ARBA" id="ARBA00023134"/>
    </source>
</evidence>
<dbReference type="InterPro" id="IPR053931">
    <property type="entry name" value="RapZ_C"/>
</dbReference>